<dbReference type="Pfam" id="PF18593">
    <property type="entry name" value="CdiI_2"/>
    <property type="match status" value="1"/>
</dbReference>
<sequence>MKDKYIQYEELGDFLGGTFHQDIESIEFAINEFINEVTNICLENTIEDITSFLQSDLTVHEKEEFIKYNAEIYFPALNLTPIEWLEQIVELFKRALKNK</sequence>
<evidence type="ECO:0000313" key="3">
    <source>
        <dbReference type="Proteomes" id="UP000076501"/>
    </source>
</evidence>
<accession>A0A164IA66</accession>
<organism evidence="2 3">
    <name type="scientific">Bacillus cereus</name>
    <dbReference type="NCBI Taxonomy" id="1396"/>
    <lineage>
        <taxon>Bacteria</taxon>
        <taxon>Bacillati</taxon>
        <taxon>Bacillota</taxon>
        <taxon>Bacilli</taxon>
        <taxon>Bacillales</taxon>
        <taxon>Bacillaceae</taxon>
        <taxon>Bacillus</taxon>
        <taxon>Bacillus cereus group</taxon>
    </lineage>
</organism>
<dbReference type="EMBL" id="LJKA01000004">
    <property type="protein sequence ID" value="KZD41219.1"/>
    <property type="molecule type" value="Genomic_DNA"/>
</dbReference>
<comment type="caution">
    <text evidence="2">The sequence shown here is derived from an EMBL/GenBank/DDBJ whole genome shotgun (WGS) entry which is preliminary data.</text>
</comment>
<name>A0A164IA66_BACCE</name>
<reference evidence="2 3" key="1">
    <citation type="submission" date="2015-09" db="EMBL/GenBank/DDBJ databases">
        <title>Bacillus cereus food isolates.</title>
        <authorList>
            <person name="Boekhorst J."/>
        </authorList>
    </citation>
    <scope>NUCLEOTIDE SEQUENCE [LARGE SCALE GENOMIC DNA]</scope>
    <source>
        <strain evidence="2 3">B4082</strain>
    </source>
</reference>
<protein>
    <recommendedName>
        <fullName evidence="1">CdiI immunity protein domain-containing protein</fullName>
    </recommendedName>
</protein>
<gene>
    <name evidence="2" type="ORF">B4082_0608</name>
</gene>
<feature type="domain" description="CdiI immunity protein" evidence="1">
    <location>
        <begin position="7"/>
        <end position="91"/>
    </location>
</feature>
<proteinExistence type="predicted"/>
<evidence type="ECO:0000313" key="2">
    <source>
        <dbReference type="EMBL" id="KZD41219.1"/>
    </source>
</evidence>
<dbReference type="InterPro" id="IPR041129">
    <property type="entry name" value="CdiI_2"/>
</dbReference>
<dbReference type="RefSeq" id="WP_063221338.1">
    <property type="nucleotide sequence ID" value="NZ_JBAWLH010000051.1"/>
</dbReference>
<dbReference type="PATRIC" id="fig|1396.539.peg.4614"/>
<dbReference type="AlphaFoldDB" id="A0A164IA66"/>
<evidence type="ECO:0000259" key="1">
    <source>
        <dbReference type="Pfam" id="PF18593"/>
    </source>
</evidence>
<dbReference type="Proteomes" id="UP000076501">
    <property type="component" value="Unassembled WGS sequence"/>
</dbReference>